<reference evidence="2 3" key="1">
    <citation type="submission" date="2016-08" db="EMBL/GenBank/DDBJ databases">
        <title>Draft genome sequence of allopolyploid Zygosaccharomyces rouxii.</title>
        <authorList>
            <person name="Watanabe J."/>
            <person name="Uehara K."/>
            <person name="Mogi Y."/>
            <person name="Tsukioka Y."/>
        </authorList>
    </citation>
    <scope>NUCLEOTIDE SEQUENCE [LARGE SCALE GENOMIC DNA]</scope>
    <source>
        <strain evidence="2 3">NBRC 110957</strain>
    </source>
</reference>
<dbReference type="EMBL" id="BDGX01000014">
    <property type="protein sequence ID" value="GAV49032.1"/>
    <property type="molecule type" value="Genomic_DNA"/>
</dbReference>
<evidence type="ECO:0008006" key="4">
    <source>
        <dbReference type="Google" id="ProtNLM"/>
    </source>
</evidence>
<accession>A0A1Q3A039</accession>
<dbReference type="OrthoDB" id="1421013at2759"/>
<evidence type="ECO:0000313" key="2">
    <source>
        <dbReference type="EMBL" id="GAV49032.1"/>
    </source>
</evidence>
<evidence type="ECO:0000256" key="1">
    <source>
        <dbReference type="SAM" id="MobiDB-lite"/>
    </source>
</evidence>
<name>A0A1Q3A039_ZYGRO</name>
<dbReference type="AlphaFoldDB" id="A0A1Q3A039"/>
<dbReference type="Proteomes" id="UP000187013">
    <property type="component" value="Unassembled WGS sequence"/>
</dbReference>
<feature type="region of interest" description="Disordered" evidence="1">
    <location>
        <begin position="91"/>
        <end position="222"/>
    </location>
</feature>
<feature type="compositionally biased region" description="Polar residues" evidence="1">
    <location>
        <begin position="119"/>
        <end position="130"/>
    </location>
</feature>
<dbReference type="eggNOG" id="KOG4835">
    <property type="taxonomic scope" value="Eukaryota"/>
</dbReference>
<protein>
    <recommendedName>
        <fullName evidence="4">Exosome complex protein</fullName>
    </recommendedName>
</protein>
<sequence length="222" mass="24901">MEDINKIKPYIAHLDRQLQDLRPLLESLNAKSLDEQLSLLSDERQRLDLTNTYAYLLSSLMFAHMKVLNCRDMSSVMGELARVKRYMDSAKQLDSSEEQKEQNKHEEQNRAKQVINRALTPSISQANFQGKHTKFESKDDTNSSDDDGSKDKEDKVDVSTKKKNLPGRTKGKSETVPSKSKNQHGKSTKGSGASSTKTGKSNRVSKPSTSSKPKGKVNKSNR</sequence>
<gene>
    <name evidence="2" type="ORF">ZYGR_0N04370</name>
</gene>
<feature type="compositionally biased region" description="Low complexity" evidence="1">
    <location>
        <begin position="188"/>
        <end position="212"/>
    </location>
</feature>
<evidence type="ECO:0000313" key="3">
    <source>
        <dbReference type="Proteomes" id="UP000187013"/>
    </source>
</evidence>
<organism evidence="2 3">
    <name type="scientific">Zygosaccharomyces rouxii</name>
    <dbReference type="NCBI Taxonomy" id="4956"/>
    <lineage>
        <taxon>Eukaryota</taxon>
        <taxon>Fungi</taxon>
        <taxon>Dikarya</taxon>
        <taxon>Ascomycota</taxon>
        <taxon>Saccharomycotina</taxon>
        <taxon>Saccharomycetes</taxon>
        <taxon>Saccharomycetales</taxon>
        <taxon>Saccharomycetaceae</taxon>
        <taxon>Zygosaccharomyces</taxon>
    </lineage>
</organism>
<feature type="compositionally biased region" description="Basic and acidic residues" evidence="1">
    <location>
        <begin position="97"/>
        <end position="110"/>
    </location>
</feature>
<feature type="compositionally biased region" description="Basic and acidic residues" evidence="1">
    <location>
        <begin position="133"/>
        <end position="160"/>
    </location>
</feature>
<comment type="caution">
    <text evidence="2">The sequence shown here is derived from an EMBL/GenBank/DDBJ whole genome shotgun (WGS) entry which is preliminary data.</text>
</comment>
<proteinExistence type="predicted"/>
<feature type="compositionally biased region" description="Basic residues" evidence="1">
    <location>
        <begin position="213"/>
        <end position="222"/>
    </location>
</feature>